<sequence>MFLFGLLGLAAMGGAAYAMGGIIEADDDTEEDEIIEDEPQEVSYGSYLEIGENIDEVEEASTGTIVSEFEGDLVVAGDDNTNILTGQDGDDQINGYGDDDTVLGGMGDDTLHGGDGGDTIQGGEGDDVLHGEGEDDVLSGDDGDDKLFGHFGDDDDVLTGEDGENEDSVDFLNGGAGDDAIVAHSGDIVTGGEGADSIHLNPEDDDDAVKVMDFEPGQDKLLISWEGEEDPEINIEPDAENENLTRIMVDGQDVAQLLGAKGLTLDDIQLINGQELSQLNALS</sequence>
<dbReference type="AlphaFoldDB" id="A0A0P1EZ02"/>
<evidence type="ECO:0000256" key="3">
    <source>
        <dbReference type="SAM" id="MobiDB-lite"/>
    </source>
</evidence>
<dbReference type="Pfam" id="PF00353">
    <property type="entry name" value="HemolysinCabind"/>
    <property type="match status" value="3"/>
</dbReference>
<name>A0A0P1EZ02_9RHOB</name>
<dbReference type="PANTHER" id="PTHR38340">
    <property type="entry name" value="S-LAYER PROTEIN"/>
    <property type="match status" value="1"/>
</dbReference>
<dbReference type="InterPro" id="IPR018511">
    <property type="entry name" value="Hemolysin-typ_Ca-bd_CS"/>
</dbReference>
<evidence type="ECO:0000256" key="2">
    <source>
        <dbReference type="ARBA" id="ARBA00022525"/>
    </source>
</evidence>
<dbReference type="InterPro" id="IPR050557">
    <property type="entry name" value="RTX_toxin/Mannuronan_C5-epim"/>
</dbReference>
<keyword evidence="2" id="KW-0964">Secreted</keyword>
<feature type="region of interest" description="Disordered" evidence="3">
    <location>
        <begin position="104"/>
        <end position="148"/>
    </location>
</feature>
<proteinExistence type="predicted"/>
<feature type="compositionally biased region" description="Gly residues" evidence="3">
    <location>
        <begin position="113"/>
        <end position="123"/>
    </location>
</feature>
<comment type="subcellular location">
    <subcellularLocation>
        <location evidence="1">Secreted</location>
    </subcellularLocation>
</comment>
<dbReference type="OrthoDB" id="9342475at2"/>
<evidence type="ECO:0000256" key="1">
    <source>
        <dbReference type="ARBA" id="ARBA00004613"/>
    </source>
</evidence>
<dbReference type="InterPro" id="IPR001343">
    <property type="entry name" value="Hemolysn_Ca-bd"/>
</dbReference>
<dbReference type="PROSITE" id="PS00330">
    <property type="entry name" value="HEMOLYSIN_CALCIUM"/>
    <property type="match status" value="1"/>
</dbReference>
<evidence type="ECO:0000256" key="4">
    <source>
        <dbReference type="SAM" id="SignalP"/>
    </source>
</evidence>
<dbReference type="Gene3D" id="2.150.10.10">
    <property type="entry name" value="Serralysin-like metalloprotease, C-terminal"/>
    <property type="match status" value="2"/>
</dbReference>
<dbReference type="RefSeq" id="WP_058277071.1">
    <property type="nucleotide sequence ID" value="NZ_CYPU01000023.1"/>
</dbReference>
<accession>A0A0P1EZ02</accession>
<feature type="compositionally biased region" description="Acidic residues" evidence="3">
    <location>
        <begin position="133"/>
        <end position="144"/>
    </location>
</feature>
<dbReference type="PANTHER" id="PTHR38340:SF1">
    <property type="entry name" value="S-LAYER PROTEIN"/>
    <property type="match status" value="1"/>
</dbReference>
<evidence type="ECO:0000313" key="5">
    <source>
        <dbReference type="EMBL" id="CUH47393.1"/>
    </source>
</evidence>
<reference evidence="5 6" key="1">
    <citation type="submission" date="2015-09" db="EMBL/GenBank/DDBJ databases">
        <authorList>
            <consortium name="Swine Surveillance"/>
        </authorList>
    </citation>
    <scope>NUCLEOTIDE SEQUENCE [LARGE SCALE GENOMIC DNA]</scope>
    <source>
        <strain evidence="5 6">CECT 4292</strain>
    </source>
</reference>
<feature type="chain" id="PRO_5006062075" evidence="4">
    <location>
        <begin position="19"/>
        <end position="283"/>
    </location>
</feature>
<dbReference type="GeneID" id="55492809"/>
<organism evidence="5 6">
    <name type="scientific">Ruegeria atlantica</name>
    <dbReference type="NCBI Taxonomy" id="81569"/>
    <lineage>
        <taxon>Bacteria</taxon>
        <taxon>Pseudomonadati</taxon>
        <taxon>Pseudomonadota</taxon>
        <taxon>Alphaproteobacteria</taxon>
        <taxon>Rhodobacterales</taxon>
        <taxon>Roseobacteraceae</taxon>
        <taxon>Ruegeria</taxon>
    </lineage>
</organism>
<protein>
    <submittedName>
        <fullName evidence="5">Hemolysin IA</fullName>
    </submittedName>
</protein>
<dbReference type="GO" id="GO:0005509">
    <property type="term" value="F:calcium ion binding"/>
    <property type="evidence" value="ECO:0007669"/>
    <property type="project" value="InterPro"/>
</dbReference>
<dbReference type="GO" id="GO:0005576">
    <property type="term" value="C:extracellular region"/>
    <property type="evidence" value="ECO:0007669"/>
    <property type="project" value="UniProtKB-SubCell"/>
</dbReference>
<feature type="signal peptide" evidence="4">
    <location>
        <begin position="1"/>
        <end position="18"/>
    </location>
</feature>
<dbReference type="SUPFAM" id="SSF51120">
    <property type="entry name" value="beta-Roll"/>
    <property type="match status" value="1"/>
</dbReference>
<gene>
    <name evidence="5" type="primary">apxIA</name>
    <name evidence="5" type="ORF">RUA4292_01563</name>
</gene>
<evidence type="ECO:0000313" key="6">
    <source>
        <dbReference type="Proteomes" id="UP000050783"/>
    </source>
</evidence>
<dbReference type="PRINTS" id="PR00313">
    <property type="entry name" value="CABNDNGRPT"/>
</dbReference>
<dbReference type="Proteomes" id="UP000050783">
    <property type="component" value="Unassembled WGS sequence"/>
</dbReference>
<dbReference type="EMBL" id="CYPU01000023">
    <property type="protein sequence ID" value="CUH47393.1"/>
    <property type="molecule type" value="Genomic_DNA"/>
</dbReference>
<keyword evidence="4" id="KW-0732">Signal</keyword>
<dbReference type="InterPro" id="IPR011049">
    <property type="entry name" value="Serralysin-like_metalloprot_C"/>
</dbReference>